<dbReference type="Gene3D" id="3.40.50.720">
    <property type="entry name" value="NAD(P)-binding Rossmann-like Domain"/>
    <property type="match status" value="1"/>
</dbReference>
<feature type="domain" description="Thioester reductase (TE)" evidence="7">
    <location>
        <begin position="17"/>
        <end position="319"/>
    </location>
</feature>
<proteinExistence type="inferred from homology"/>
<feature type="coiled-coil region" evidence="5">
    <location>
        <begin position="190"/>
        <end position="217"/>
    </location>
</feature>
<evidence type="ECO:0000256" key="1">
    <source>
        <dbReference type="ARBA" id="ARBA00005928"/>
    </source>
</evidence>
<sequence length="484" mass="55156">MESVNIIQFLENKSIFVTGATGFLAKSILAEKILRIQPNTKKMYLLVRAEDTHSAMQRFLNEVVEKELFRVLREKWGDNLHSFISEKVAVVPGDVSEDNLGIRDSNLWEQMLTQTNVVLNFAATTNFDERYDVALETNTMGALRVLSFAKKCVNINMILHVSTAYVCGEGSGVITEKPFYMGESLNETCKLDITAEKKLVEEKLNQLRQENANEEAVTSIMKDLGIERARLHGWPNTYVFSKAMGEMLLCCNKDNLPLVIIRHTMILSTYKEPFPGWIEGLRTIDGVIIGYGKGKLKCLLANPDAIFDLIPADMVVDTMLMVMVVNANQLCSADSILIYYVGSSMRNPIKFSNLHKFSYCYFTKNPYIDKNGKAVQISKGTVLDTWAKFQRYMAIRYLLPLKNICINSDRKIKFVLRLAELYKPYLFFNSTFDDSNTEKLRMKIRESGLEKDAIIGFDPKCINWEDYIINIHIPGLVKHAVNYS</sequence>
<evidence type="ECO:0000256" key="4">
    <source>
        <dbReference type="RuleBase" id="RU363097"/>
    </source>
</evidence>
<evidence type="ECO:0000313" key="9">
    <source>
        <dbReference type="Proteomes" id="UP000323000"/>
    </source>
</evidence>
<dbReference type="PANTHER" id="PTHR11011">
    <property type="entry name" value="MALE STERILITY PROTEIN 2-RELATED"/>
    <property type="match status" value="1"/>
</dbReference>
<evidence type="ECO:0000259" key="6">
    <source>
        <dbReference type="Pfam" id="PF03015"/>
    </source>
</evidence>
<keyword evidence="3 4" id="KW-0443">Lipid metabolism</keyword>
<evidence type="ECO:0000256" key="3">
    <source>
        <dbReference type="ARBA" id="ARBA00023098"/>
    </source>
</evidence>
<comment type="function">
    <text evidence="4">Catalyzes the reduction of fatty acyl-CoA to fatty alcohols.</text>
</comment>
<dbReference type="EC" id="1.2.1.84" evidence="4"/>
<organism evidence="8 9">
    <name type="scientific">Acer yangbiense</name>
    <dbReference type="NCBI Taxonomy" id="1000413"/>
    <lineage>
        <taxon>Eukaryota</taxon>
        <taxon>Viridiplantae</taxon>
        <taxon>Streptophyta</taxon>
        <taxon>Embryophyta</taxon>
        <taxon>Tracheophyta</taxon>
        <taxon>Spermatophyta</taxon>
        <taxon>Magnoliopsida</taxon>
        <taxon>eudicotyledons</taxon>
        <taxon>Gunneridae</taxon>
        <taxon>Pentapetalae</taxon>
        <taxon>rosids</taxon>
        <taxon>malvids</taxon>
        <taxon>Sapindales</taxon>
        <taxon>Sapindaceae</taxon>
        <taxon>Hippocastanoideae</taxon>
        <taxon>Acereae</taxon>
        <taxon>Acer</taxon>
    </lineage>
</organism>
<dbReference type="InterPro" id="IPR026055">
    <property type="entry name" value="FAR"/>
</dbReference>
<comment type="caution">
    <text evidence="8">The sequence shown here is derived from an EMBL/GenBank/DDBJ whole genome shotgun (WGS) entry which is preliminary data.</text>
</comment>
<dbReference type="CDD" id="cd05236">
    <property type="entry name" value="FAR-N_SDR_e"/>
    <property type="match status" value="1"/>
</dbReference>
<dbReference type="Pfam" id="PF07993">
    <property type="entry name" value="NAD_binding_4"/>
    <property type="match status" value="1"/>
</dbReference>
<feature type="domain" description="Fatty acyl-CoA reductase C-terminal" evidence="6">
    <location>
        <begin position="410"/>
        <end position="481"/>
    </location>
</feature>
<accession>A0A5C7IX10</accession>
<comment type="catalytic activity">
    <reaction evidence="4">
        <text>a long-chain fatty acyl-CoA + 2 NADPH + 2 H(+) = a long-chain primary fatty alcohol + 2 NADP(+) + CoA</text>
        <dbReference type="Rhea" id="RHEA:52716"/>
        <dbReference type="ChEBI" id="CHEBI:15378"/>
        <dbReference type="ChEBI" id="CHEBI:57287"/>
        <dbReference type="ChEBI" id="CHEBI:57783"/>
        <dbReference type="ChEBI" id="CHEBI:58349"/>
        <dbReference type="ChEBI" id="CHEBI:77396"/>
        <dbReference type="ChEBI" id="CHEBI:83139"/>
        <dbReference type="EC" id="1.2.1.84"/>
    </reaction>
</comment>
<dbReference type="InterPro" id="IPR033640">
    <property type="entry name" value="FAR_C"/>
</dbReference>
<dbReference type="InterPro" id="IPR013120">
    <property type="entry name" value="FAR_NAD-bd"/>
</dbReference>
<keyword evidence="4" id="KW-0521">NADP</keyword>
<dbReference type="OrthoDB" id="429813at2759"/>
<dbReference type="PANTHER" id="PTHR11011:SF84">
    <property type="entry name" value="ACYL-COA REDUCTASE-LIKE PROTEIN, PUTATIVE-RELATED"/>
    <property type="match status" value="1"/>
</dbReference>
<name>A0A5C7IX10_9ROSI</name>
<protein>
    <recommendedName>
        <fullName evidence="4">Fatty acyl-CoA reductase</fullName>
        <ecNumber evidence="4">1.2.1.84</ecNumber>
    </recommendedName>
</protein>
<dbReference type="AlphaFoldDB" id="A0A5C7IX10"/>
<dbReference type="GO" id="GO:0035336">
    <property type="term" value="P:long-chain fatty-acyl-CoA metabolic process"/>
    <property type="evidence" value="ECO:0007669"/>
    <property type="project" value="TreeGrafter"/>
</dbReference>
<dbReference type="Pfam" id="PF03015">
    <property type="entry name" value="Sterile"/>
    <property type="match status" value="1"/>
</dbReference>
<dbReference type="Proteomes" id="UP000323000">
    <property type="component" value="Chromosome 1"/>
</dbReference>
<dbReference type="GO" id="GO:0010345">
    <property type="term" value="P:suberin biosynthetic process"/>
    <property type="evidence" value="ECO:0007669"/>
    <property type="project" value="TreeGrafter"/>
</dbReference>
<comment type="similarity">
    <text evidence="1 4">Belongs to the fatty acyl-CoA reductase family.</text>
</comment>
<dbReference type="InterPro" id="IPR036291">
    <property type="entry name" value="NAD(P)-bd_dom_sf"/>
</dbReference>
<keyword evidence="5" id="KW-0175">Coiled coil</keyword>
<keyword evidence="2 4" id="KW-0444">Lipid biosynthesis</keyword>
<keyword evidence="4" id="KW-0560">Oxidoreductase</keyword>
<evidence type="ECO:0000256" key="2">
    <source>
        <dbReference type="ARBA" id="ARBA00022516"/>
    </source>
</evidence>
<evidence type="ECO:0000256" key="5">
    <source>
        <dbReference type="SAM" id="Coils"/>
    </source>
</evidence>
<evidence type="ECO:0000313" key="8">
    <source>
        <dbReference type="EMBL" id="TXG73648.1"/>
    </source>
</evidence>
<keyword evidence="9" id="KW-1185">Reference proteome</keyword>
<dbReference type="SUPFAM" id="SSF51735">
    <property type="entry name" value="NAD(P)-binding Rossmann-fold domains"/>
    <property type="match status" value="1"/>
</dbReference>
<gene>
    <name evidence="8" type="ORF">EZV62_002227</name>
</gene>
<dbReference type="GO" id="GO:0102965">
    <property type="term" value="F:alcohol-forming long-chain fatty acyl-CoA reductase activity"/>
    <property type="evidence" value="ECO:0007669"/>
    <property type="project" value="UniProtKB-EC"/>
</dbReference>
<dbReference type="EMBL" id="VAHF01000001">
    <property type="protein sequence ID" value="TXG73648.1"/>
    <property type="molecule type" value="Genomic_DNA"/>
</dbReference>
<evidence type="ECO:0000259" key="7">
    <source>
        <dbReference type="Pfam" id="PF07993"/>
    </source>
</evidence>
<reference evidence="9" key="1">
    <citation type="journal article" date="2019" name="Gigascience">
        <title>De novo genome assembly of the endangered Acer yangbiense, a plant species with extremely small populations endemic to Yunnan Province, China.</title>
        <authorList>
            <person name="Yang J."/>
            <person name="Wariss H.M."/>
            <person name="Tao L."/>
            <person name="Zhang R."/>
            <person name="Yun Q."/>
            <person name="Hollingsworth P."/>
            <person name="Dao Z."/>
            <person name="Luo G."/>
            <person name="Guo H."/>
            <person name="Ma Y."/>
            <person name="Sun W."/>
        </authorList>
    </citation>
    <scope>NUCLEOTIDE SEQUENCE [LARGE SCALE GENOMIC DNA]</scope>
    <source>
        <strain evidence="9">cv. Malutang</strain>
    </source>
</reference>
<dbReference type="CDD" id="cd09071">
    <property type="entry name" value="FAR_C"/>
    <property type="match status" value="1"/>
</dbReference>
<dbReference type="GO" id="GO:0080019">
    <property type="term" value="F:alcohol-forming very long-chain fatty acyl-CoA reductase activity"/>
    <property type="evidence" value="ECO:0007669"/>
    <property type="project" value="InterPro"/>
</dbReference>